<name>A0ABU3PDD9_9BURK</name>
<dbReference type="RefSeq" id="WP_315651243.1">
    <property type="nucleotide sequence ID" value="NZ_JAVXZY010000006.1"/>
</dbReference>
<accession>A0ABU3PDD9</accession>
<feature type="compositionally biased region" description="Low complexity" evidence="1">
    <location>
        <begin position="11"/>
        <end position="23"/>
    </location>
</feature>
<dbReference type="EMBL" id="JAVXZY010000006">
    <property type="protein sequence ID" value="MDT9000565.1"/>
    <property type="molecule type" value="Genomic_DNA"/>
</dbReference>
<reference evidence="2" key="1">
    <citation type="submission" date="2023-09" db="EMBL/GenBank/DDBJ databases">
        <title>Paucibacter sp. APW11 Genome sequencing and assembly.</title>
        <authorList>
            <person name="Kim I."/>
        </authorList>
    </citation>
    <scope>NUCLEOTIDE SEQUENCE</scope>
    <source>
        <strain evidence="2">APW11</strain>
    </source>
</reference>
<dbReference type="Proteomes" id="UP001246372">
    <property type="component" value="Unassembled WGS sequence"/>
</dbReference>
<keyword evidence="3" id="KW-1185">Reference proteome</keyword>
<sequence length="93" mass="9300">MARQQAKAIDSSATSTQTQSSNSAVGLSFGASTGVGGGVGANLTVAANRSSGYTNGWGTTYWQTQLAAGQKLNLDAGQDLTLNDAKASGLSVM</sequence>
<dbReference type="InterPro" id="IPR025157">
    <property type="entry name" value="Hemagglutinin_rpt"/>
</dbReference>
<protein>
    <submittedName>
        <fullName evidence="2">Hemagglutinin repeat-containing protein</fullName>
    </submittedName>
</protein>
<gene>
    <name evidence="2" type="ORF">RQP53_14925</name>
</gene>
<comment type="caution">
    <text evidence="2">The sequence shown here is derived from an EMBL/GenBank/DDBJ whole genome shotgun (WGS) entry which is preliminary data.</text>
</comment>
<evidence type="ECO:0000313" key="2">
    <source>
        <dbReference type="EMBL" id="MDT9000565.1"/>
    </source>
</evidence>
<organism evidence="2 3">
    <name type="scientific">Roseateles aquae</name>
    <dbReference type="NCBI Taxonomy" id="3077235"/>
    <lineage>
        <taxon>Bacteria</taxon>
        <taxon>Pseudomonadati</taxon>
        <taxon>Pseudomonadota</taxon>
        <taxon>Betaproteobacteria</taxon>
        <taxon>Burkholderiales</taxon>
        <taxon>Sphaerotilaceae</taxon>
        <taxon>Roseateles</taxon>
    </lineage>
</organism>
<evidence type="ECO:0000313" key="3">
    <source>
        <dbReference type="Proteomes" id="UP001246372"/>
    </source>
</evidence>
<proteinExistence type="predicted"/>
<evidence type="ECO:0000256" key="1">
    <source>
        <dbReference type="SAM" id="MobiDB-lite"/>
    </source>
</evidence>
<feature type="region of interest" description="Disordered" evidence="1">
    <location>
        <begin position="1"/>
        <end position="23"/>
    </location>
</feature>
<dbReference type="Pfam" id="PF13332">
    <property type="entry name" value="Fil_haemagg_2"/>
    <property type="match status" value="1"/>
</dbReference>